<gene>
    <name evidence="1" type="ORF">MENTE1834_LOCUS2673</name>
</gene>
<dbReference type="EMBL" id="CAVMJV010000002">
    <property type="protein sequence ID" value="CAK5014317.1"/>
    <property type="molecule type" value="Genomic_DNA"/>
</dbReference>
<keyword evidence="2" id="KW-1185">Reference proteome</keyword>
<reference evidence="1" key="1">
    <citation type="submission" date="2023-11" db="EMBL/GenBank/DDBJ databases">
        <authorList>
            <person name="Poullet M."/>
        </authorList>
    </citation>
    <scope>NUCLEOTIDE SEQUENCE</scope>
    <source>
        <strain evidence="1">E1834</strain>
    </source>
</reference>
<evidence type="ECO:0000313" key="1">
    <source>
        <dbReference type="EMBL" id="CAK5014317.1"/>
    </source>
</evidence>
<proteinExistence type="predicted"/>
<evidence type="ECO:0000313" key="2">
    <source>
        <dbReference type="Proteomes" id="UP001497535"/>
    </source>
</evidence>
<name>A0ACB0XRN1_MELEN</name>
<organism evidence="1 2">
    <name type="scientific">Meloidogyne enterolobii</name>
    <name type="common">Root-knot nematode worm</name>
    <name type="synonym">Meloidogyne mayaguensis</name>
    <dbReference type="NCBI Taxonomy" id="390850"/>
    <lineage>
        <taxon>Eukaryota</taxon>
        <taxon>Metazoa</taxon>
        <taxon>Ecdysozoa</taxon>
        <taxon>Nematoda</taxon>
        <taxon>Chromadorea</taxon>
        <taxon>Rhabditida</taxon>
        <taxon>Tylenchina</taxon>
        <taxon>Tylenchomorpha</taxon>
        <taxon>Tylenchoidea</taxon>
        <taxon>Meloidogynidae</taxon>
        <taxon>Meloidogyninae</taxon>
        <taxon>Meloidogyne</taxon>
    </lineage>
</organism>
<accession>A0ACB0XRN1</accession>
<dbReference type="Proteomes" id="UP001497535">
    <property type="component" value="Unassembled WGS sequence"/>
</dbReference>
<protein>
    <submittedName>
        <fullName evidence="1">Uncharacterized protein</fullName>
    </submittedName>
</protein>
<sequence>MPQNSFKCHRVKNKIQNAQNISPFNKLNLLLFQVLLCRFLQFLVGKAFKSIGPLIAIWLQKIFNYCVNICSLLYKFVNVVGQELLECWN</sequence>
<comment type="caution">
    <text evidence="1">The sequence shown here is derived from an EMBL/GenBank/DDBJ whole genome shotgun (WGS) entry which is preliminary data.</text>
</comment>